<sequence length="474" mass="52829">MEASVYCFAPPTSSLVYTHSQLLLDCLPTSHELILYDIGIKMFEQHTTDEVDLACLAEHAEALSTGLNELRLDCGHQTTSSEISEAAEELKLLSSELISLDCAVKTNKDQYTNVFEEDLREIYRHLEGIFEDVEDCCREMHKADRIGATAVGWLHRKPYMKRLRRHLEANKSTLIVMRTVLHHGTEYGLQSPSVRLAESSPHILQDDLAILQSVFASKAAITELQNSAKKSHQHSPSSASSAATPIFKPGAHGRNLSTATGVETLAVEDFLPSDKGAEKKKEEDPLERRFSRRGVRLAVHSSILDLNAHEVPDSLKKRWIYKAKLGRSDDQAGTGSPSIAQLSKISEAKSSSSPEKPAETPDLHRNGSTTEHHGKQSDQFSTEERSNVHVSKAKKRSLTLMASPVGKTLGKVITKLSTTNLRKGHSEDLEEVDKEPNPGKDEKPGWTYRFTRRFEKSELTTPDFNKDVENMVLR</sequence>
<proteinExistence type="predicted"/>
<reference evidence="2 3" key="1">
    <citation type="submission" date="2015-01" db="EMBL/GenBank/DDBJ databases">
        <title>The Genome Sequence of Exophiala xenobiotica CBS118157.</title>
        <authorList>
            <consortium name="The Broad Institute Genomics Platform"/>
            <person name="Cuomo C."/>
            <person name="de Hoog S."/>
            <person name="Gorbushina A."/>
            <person name="Stielow B."/>
            <person name="Teixiera M."/>
            <person name="Abouelleil A."/>
            <person name="Chapman S.B."/>
            <person name="Priest M."/>
            <person name="Young S.K."/>
            <person name="Wortman J."/>
            <person name="Nusbaum C."/>
            <person name="Birren B."/>
        </authorList>
    </citation>
    <scope>NUCLEOTIDE SEQUENCE [LARGE SCALE GENOMIC DNA]</scope>
    <source>
        <strain evidence="2 3">CBS 118157</strain>
    </source>
</reference>
<feature type="compositionally biased region" description="Basic and acidic residues" evidence="1">
    <location>
        <begin position="356"/>
        <end position="387"/>
    </location>
</feature>
<feature type="region of interest" description="Disordered" evidence="1">
    <location>
        <begin position="419"/>
        <end position="446"/>
    </location>
</feature>
<dbReference type="OrthoDB" id="4156592at2759"/>
<feature type="region of interest" description="Disordered" evidence="1">
    <location>
        <begin position="344"/>
        <end position="399"/>
    </location>
</feature>
<dbReference type="EMBL" id="KN847319">
    <property type="protein sequence ID" value="KIW55676.1"/>
    <property type="molecule type" value="Genomic_DNA"/>
</dbReference>
<accession>A0A0D2BT66</accession>
<feature type="region of interest" description="Disordered" evidence="1">
    <location>
        <begin position="226"/>
        <end position="255"/>
    </location>
</feature>
<feature type="compositionally biased region" description="Low complexity" evidence="1">
    <location>
        <begin position="234"/>
        <end position="243"/>
    </location>
</feature>
<name>A0A0D2BT66_9EURO</name>
<evidence type="ECO:0000313" key="3">
    <source>
        <dbReference type="Proteomes" id="UP000054342"/>
    </source>
</evidence>
<evidence type="ECO:0000313" key="2">
    <source>
        <dbReference type="EMBL" id="KIW55676.1"/>
    </source>
</evidence>
<protein>
    <submittedName>
        <fullName evidence="2">Uncharacterized protein</fullName>
    </submittedName>
</protein>
<organism evidence="2 3">
    <name type="scientific">Exophiala xenobiotica</name>
    <dbReference type="NCBI Taxonomy" id="348802"/>
    <lineage>
        <taxon>Eukaryota</taxon>
        <taxon>Fungi</taxon>
        <taxon>Dikarya</taxon>
        <taxon>Ascomycota</taxon>
        <taxon>Pezizomycotina</taxon>
        <taxon>Eurotiomycetes</taxon>
        <taxon>Chaetothyriomycetidae</taxon>
        <taxon>Chaetothyriales</taxon>
        <taxon>Herpotrichiellaceae</taxon>
        <taxon>Exophiala</taxon>
    </lineage>
</organism>
<dbReference type="Proteomes" id="UP000054342">
    <property type="component" value="Unassembled WGS sequence"/>
</dbReference>
<dbReference type="AlphaFoldDB" id="A0A0D2BT66"/>
<dbReference type="RefSeq" id="XP_013316260.1">
    <property type="nucleotide sequence ID" value="XM_013460806.1"/>
</dbReference>
<keyword evidence="3" id="KW-1185">Reference proteome</keyword>
<dbReference type="GeneID" id="25326315"/>
<dbReference type="HOGENOM" id="CLU_581394_0_0_1"/>
<feature type="compositionally biased region" description="Basic and acidic residues" evidence="1">
    <location>
        <begin position="434"/>
        <end position="444"/>
    </location>
</feature>
<gene>
    <name evidence="2" type="ORF">PV05_04407</name>
</gene>
<evidence type="ECO:0000256" key="1">
    <source>
        <dbReference type="SAM" id="MobiDB-lite"/>
    </source>
</evidence>
<feature type="compositionally biased region" description="Low complexity" evidence="1">
    <location>
        <begin position="344"/>
        <end position="355"/>
    </location>
</feature>